<name>A0A0A9EEY9_ARUDO</name>
<proteinExistence type="predicted"/>
<organism evidence="1">
    <name type="scientific">Arundo donax</name>
    <name type="common">Giant reed</name>
    <name type="synonym">Donax arundinaceus</name>
    <dbReference type="NCBI Taxonomy" id="35708"/>
    <lineage>
        <taxon>Eukaryota</taxon>
        <taxon>Viridiplantae</taxon>
        <taxon>Streptophyta</taxon>
        <taxon>Embryophyta</taxon>
        <taxon>Tracheophyta</taxon>
        <taxon>Spermatophyta</taxon>
        <taxon>Magnoliopsida</taxon>
        <taxon>Liliopsida</taxon>
        <taxon>Poales</taxon>
        <taxon>Poaceae</taxon>
        <taxon>PACMAD clade</taxon>
        <taxon>Arundinoideae</taxon>
        <taxon>Arundineae</taxon>
        <taxon>Arundo</taxon>
    </lineage>
</organism>
<evidence type="ECO:0000313" key="1">
    <source>
        <dbReference type="EMBL" id="JAD99349.1"/>
    </source>
</evidence>
<dbReference type="EMBL" id="GBRH01198546">
    <property type="protein sequence ID" value="JAD99349.1"/>
    <property type="molecule type" value="Transcribed_RNA"/>
</dbReference>
<reference evidence="1" key="1">
    <citation type="submission" date="2014-09" db="EMBL/GenBank/DDBJ databases">
        <authorList>
            <person name="Magalhaes I.L.F."/>
            <person name="Oliveira U."/>
            <person name="Santos F.R."/>
            <person name="Vidigal T.H.D.A."/>
            <person name="Brescovit A.D."/>
            <person name="Santos A.J."/>
        </authorList>
    </citation>
    <scope>NUCLEOTIDE SEQUENCE</scope>
    <source>
        <tissue evidence="1">Shoot tissue taken approximately 20 cm above the soil surface</tissue>
    </source>
</reference>
<protein>
    <submittedName>
        <fullName evidence="1">Uncharacterized protein</fullName>
    </submittedName>
</protein>
<dbReference type="AlphaFoldDB" id="A0A0A9EEY9"/>
<sequence length="55" mass="6166">MDNVPLCHHVIMDRGHLWYWGDPINSPFKASTSLFSPHPKARLDEGAKQCSCSLA</sequence>
<reference evidence="1" key="2">
    <citation type="journal article" date="2015" name="Data Brief">
        <title>Shoot transcriptome of the giant reed, Arundo donax.</title>
        <authorList>
            <person name="Barrero R.A."/>
            <person name="Guerrero F.D."/>
            <person name="Moolhuijzen P."/>
            <person name="Goolsby J.A."/>
            <person name="Tidwell J."/>
            <person name="Bellgard S.E."/>
            <person name="Bellgard M.I."/>
        </authorList>
    </citation>
    <scope>NUCLEOTIDE SEQUENCE</scope>
    <source>
        <tissue evidence="1">Shoot tissue taken approximately 20 cm above the soil surface</tissue>
    </source>
</reference>
<accession>A0A0A9EEY9</accession>